<organism evidence="1 2">
    <name type="scientific">Lasiosphaeris hirsuta</name>
    <dbReference type="NCBI Taxonomy" id="260670"/>
    <lineage>
        <taxon>Eukaryota</taxon>
        <taxon>Fungi</taxon>
        <taxon>Dikarya</taxon>
        <taxon>Ascomycota</taxon>
        <taxon>Pezizomycotina</taxon>
        <taxon>Sordariomycetes</taxon>
        <taxon>Sordariomycetidae</taxon>
        <taxon>Sordariales</taxon>
        <taxon>Lasiosphaeriaceae</taxon>
        <taxon>Lasiosphaeris</taxon>
    </lineage>
</organism>
<reference evidence="1" key="1">
    <citation type="submission" date="2023-06" db="EMBL/GenBank/DDBJ databases">
        <title>Genome-scale phylogeny and comparative genomics of the fungal order Sordariales.</title>
        <authorList>
            <consortium name="Lawrence Berkeley National Laboratory"/>
            <person name="Hensen N."/>
            <person name="Bonometti L."/>
            <person name="Westerberg I."/>
            <person name="Brannstrom I.O."/>
            <person name="Guillou S."/>
            <person name="Cros-Aarteil S."/>
            <person name="Calhoun S."/>
            <person name="Haridas S."/>
            <person name="Kuo A."/>
            <person name="Mondo S."/>
            <person name="Pangilinan J."/>
            <person name="Riley R."/>
            <person name="Labutti K."/>
            <person name="Andreopoulos B."/>
            <person name="Lipzen A."/>
            <person name="Chen C."/>
            <person name="Yanf M."/>
            <person name="Daum C."/>
            <person name="Ng V."/>
            <person name="Clum A."/>
            <person name="Steindorff A."/>
            <person name="Ohm R."/>
            <person name="Martin F."/>
            <person name="Silar P."/>
            <person name="Natvig D."/>
            <person name="Lalanne C."/>
            <person name="Gautier V."/>
            <person name="Ament-Velasquez S.L."/>
            <person name="Kruys A."/>
            <person name="Hutchinson M.I."/>
            <person name="Powell A.J."/>
            <person name="Barry K."/>
            <person name="Miller A.N."/>
            <person name="Grigoriev I.V."/>
            <person name="Debuchy R."/>
            <person name="Gladieux P."/>
            <person name="Thoren M.H."/>
            <person name="Johannesson H."/>
        </authorList>
    </citation>
    <scope>NUCLEOTIDE SEQUENCE</scope>
    <source>
        <strain evidence="1">SMH4607-1</strain>
    </source>
</reference>
<proteinExistence type="predicted"/>
<comment type="caution">
    <text evidence="1">The sequence shown here is derived from an EMBL/GenBank/DDBJ whole genome shotgun (WGS) entry which is preliminary data.</text>
</comment>
<keyword evidence="2" id="KW-1185">Reference proteome</keyword>
<evidence type="ECO:0000313" key="2">
    <source>
        <dbReference type="Proteomes" id="UP001172102"/>
    </source>
</evidence>
<sequence>MATPFPSSSLTPSCLFGTSFVSAIVAKCKEVMPLWSRNPVFESVQRRVTTATCPLYTAQSSGVFPEPSTMSIFAPALISDCVAGS</sequence>
<protein>
    <submittedName>
        <fullName evidence="1">Uncharacterized protein</fullName>
    </submittedName>
</protein>
<gene>
    <name evidence="1" type="ORF">B0H67DRAFT_578192</name>
</gene>
<evidence type="ECO:0000313" key="1">
    <source>
        <dbReference type="EMBL" id="KAK0721127.1"/>
    </source>
</evidence>
<accession>A0AA40ASF3</accession>
<dbReference type="Proteomes" id="UP001172102">
    <property type="component" value="Unassembled WGS sequence"/>
</dbReference>
<name>A0AA40ASF3_9PEZI</name>
<dbReference type="EMBL" id="JAUKUA010000003">
    <property type="protein sequence ID" value="KAK0721127.1"/>
    <property type="molecule type" value="Genomic_DNA"/>
</dbReference>
<dbReference type="AlphaFoldDB" id="A0AA40ASF3"/>